<accession>A0AA39JDA1</accession>
<feature type="compositionally biased region" description="Acidic residues" evidence="1">
    <location>
        <begin position="377"/>
        <end position="402"/>
    </location>
</feature>
<comment type="caution">
    <text evidence="2">The sequence shown here is derived from an EMBL/GenBank/DDBJ whole genome shotgun (WGS) entry which is preliminary data.</text>
</comment>
<dbReference type="RefSeq" id="XP_060323673.1">
    <property type="nucleotide sequence ID" value="XM_060478444.1"/>
</dbReference>
<proteinExistence type="predicted"/>
<evidence type="ECO:0000313" key="2">
    <source>
        <dbReference type="EMBL" id="KAK0440665.1"/>
    </source>
</evidence>
<evidence type="ECO:0008006" key="4">
    <source>
        <dbReference type="Google" id="ProtNLM"/>
    </source>
</evidence>
<protein>
    <recommendedName>
        <fullName evidence="4">F-box domain-containing protein</fullName>
    </recommendedName>
</protein>
<sequence>MPVPIINRIPLEIISYIFRLAYAQRNTVIYDNEIYPGPVQTTLSLVCREWRAVVNSCHFLWEDISLRYHITPESRPYDPQTCLFSLFLLKSLEWGRPFTISLAFRVEAPITASPGRLSAIINDRANTMGNMLKLQAARLKGFSLMTTPWEVHSAFLRALEGTNFPILNRWCSSFDGAEAGIVPDMAGPEDRIDIFRNMHFPSLQHLYLEGALCRWSHFQLNHLTSLSITQMSDPFRLHPRRLEHILQQNGGSLQTLSLQGSLYPDPQTYAQELFDDDFPKFSLPRVEELTLGFLTPQEITHFMARIAISQLRELIINNLKSSIPRARMLLALLSAIVAEFPSLAALQRVTLRRLRAGSGDVTLTPQQCKDLLQALEQEAEDDDQVDDVGENADADADEDSEAETQGQAWGWDDDIELDNEFEWDTDFDV</sequence>
<feature type="region of interest" description="Disordered" evidence="1">
    <location>
        <begin position="377"/>
        <end position="414"/>
    </location>
</feature>
<dbReference type="GeneID" id="85361992"/>
<dbReference type="EMBL" id="JAUEPS010000075">
    <property type="protein sequence ID" value="KAK0440665.1"/>
    <property type="molecule type" value="Genomic_DNA"/>
</dbReference>
<evidence type="ECO:0000313" key="3">
    <source>
        <dbReference type="Proteomes" id="UP001175211"/>
    </source>
</evidence>
<dbReference type="Proteomes" id="UP001175211">
    <property type="component" value="Unassembled WGS sequence"/>
</dbReference>
<gene>
    <name evidence="2" type="ORF">EV420DRAFT_1650415</name>
</gene>
<name>A0AA39JDA1_ARMTA</name>
<reference evidence="2" key="1">
    <citation type="submission" date="2023-06" db="EMBL/GenBank/DDBJ databases">
        <authorList>
            <consortium name="Lawrence Berkeley National Laboratory"/>
            <person name="Ahrendt S."/>
            <person name="Sahu N."/>
            <person name="Indic B."/>
            <person name="Wong-Bajracharya J."/>
            <person name="Merenyi Z."/>
            <person name="Ke H.-M."/>
            <person name="Monk M."/>
            <person name="Kocsube S."/>
            <person name="Drula E."/>
            <person name="Lipzen A."/>
            <person name="Balint B."/>
            <person name="Henrissat B."/>
            <person name="Andreopoulos B."/>
            <person name="Martin F.M."/>
            <person name="Harder C.B."/>
            <person name="Rigling D."/>
            <person name="Ford K.L."/>
            <person name="Foster G.D."/>
            <person name="Pangilinan J."/>
            <person name="Papanicolaou A."/>
            <person name="Barry K."/>
            <person name="LaButti K."/>
            <person name="Viragh M."/>
            <person name="Koriabine M."/>
            <person name="Yan M."/>
            <person name="Riley R."/>
            <person name="Champramary S."/>
            <person name="Plett K.L."/>
            <person name="Tsai I.J."/>
            <person name="Slot J."/>
            <person name="Sipos G."/>
            <person name="Plett J."/>
            <person name="Nagy L.G."/>
            <person name="Grigoriev I.V."/>
        </authorList>
    </citation>
    <scope>NUCLEOTIDE SEQUENCE</scope>
    <source>
        <strain evidence="2">CCBAS 213</strain>
    </source>
</reference>
<keyword evidence="3" id="KW-1185">Reference proteome</keyword>
<organism evidence="2 3">
    <name type="scientific">Armillaria tabescens</name>
    <name type="common">Ringless honey mushroom</name>
    <name type="synonym">Agaricus tabescens</name>
    <dbReference type="NCBI Taxonomy" id="1929756"/>
    <lineage>
        <taxon>Eukaryota</taxon>
        <taxon>Fungi</taxon>
        <taxon>Dikarya</taxon>
        <taxon>Basidiomycota</taxon>
        <taxon>Agaricomycotina</taxon>
        <taxon>Agaricomycetes</taxon>
        <taxon>Agaricomycetidae</taxon>
        <taxon>Agaricales</taxon>
        <taxon>Marasmiineae</taxon>
        <taxon>Physalacriaceae</taxon>
        <taxon>Desarmillaria</taxon>
    </lineage>
</organism>
<evidence type="ECO:0000256" key="1">
    <source>
        <dbReference type="SAM" id="MobiDB-lite"/>
    </source>
</evidence>
<dbReference type="AlphaFoldDB" id="A0AA39JDA1"/>